<accession>A0AA35J4X6</accession>
<feature type="region of interest" description="Disordered" evidence="1">
    <location>
        <begin position="246"/>
        <end position="271"/>
    </location>
</feature>
<evidence type="ECO:0000256" key="1">
    <source>
        <dbReference type="SAM" id="MobiDB-lite"/>
    </source>
</evidence>
<keyword evidence="3" id="KW-1185">Reference proteome</keyword>
<dbReference type="RefSeq" id="XP_056083910.1">
    <property type="nucleotide sequence ID" value="XM_056229942.1"/>
</dbReference>
<dbReference type="GeneID" id="80925880"/>
<evidence type="ECO:0000313" key="3">
    <source>
        <dbReference type="Proteomes" id="UP001162087"/>
    </source>
</evidence>
<gene>
    <name evidence="2" type="primary">SKDI12G3510</name>
    <name evidence="2" type="ORF">SKDI_12G3510</name>
</gene>
<evidence type="ECO:0000313" key="2">
    <source>
        <dbReference type="EMBL" id="CAI4046800.1"/>
    </source>
</evidence>
<dbReference type="InterPro" id="IPR019021">
    <property type="entry name" value="Mms22"/>
</dbReference>
<dbReference type="GO" id="GO:0005634">
    <property type="term" value="C:nucleus"/>
    <property type="evidence" value="ECO:0007669"/>
    <property type="project" value="InterPro"/>
</dbReference>
<dbReference type="EMBL" id="OX365907">
    <property type="protein sequence ID" value="CAI4046800.1"/>
    <property type="molecule type" value="Genomic_DNA"/>
</dbReference>
<dbReference type="PANTHER" id="PTHR28122:SF1">
    <property type="entry name" value="E3 UBIQUITIN-PROTEIN LIGASE SUBSTRATE RECEPTOR MMS22"/>
    <property type="match status" value="1"/>
</dbReference>
<dbReference type="PIRSF" id="PIRSF007808">
    <property type="entry name" value="MMS22"/>
    <property type="match status" value="1"/>
</dbReference>
<name>A0AA35J4X6_SACK1</name>
<evidence type="ECO:0008006" key="4">
    <source>
        <dbReference type="Google" id="ProtNLM"/>
    </source>
</evidence>
<feature type="region of interest" description="Disordered" evidence="1">
    <location>
        <begin position="503"/>
        <end position="522"/>
    </location>
</feature>
<proteinExistence type="predicted"/>
<feature type="compositionally biased region" description="Basic and acidic residues" evidence="1">
    <location>
        <begin position="162"/>
        <end position="174"/>
    </location>
</feature>
<dbReference type="Pfam" id="PF09462">
    <property type="entry name" value="Mus7"/>
    <property type="match status" value="1"/>
</dbReference>
<dbReference type="GO" id="GO:0031297">
    <property type="term" value="P:replication fork processing"/>
    <property type="evidence" value="ECO:0007669"/>
    <property type="project" value="InterPro"/>
</dbReference>
<feature type="compositionally biased region" description="Basic residues" evidence="1">
    <location>
        <begin position="261"/>
        <end position="270"/>
    </location>
</feature>
<dbReference type="PANTHER" id="PTHR28122">
    <property type="entry name" value="E3 UBIQUITIN-PROTEIN LIGASE SUBSTRATE RECEPTOR MMS22"/>
    <property type="match status" value="1"/>
</dbReference>
<organism evidence="2 3">
    <name type="scientific">Saccharomyces kudriavzevii (strain ATCC MYA-4449 / AS 2.2408 / CBS 8840 / NBRC 1802 / NCYC 2889)</name>
    <name type="common">Yeast</name>
    <dbReference type="NCBI Taxonomy" id="226230"/>
    <lineage>
        <taxon>Eukaryota</taxon>
        <taxon>Fungi</taxon>
        <taxon>Dikarya</taxon>
        <taxon>Ascomycota</taxon>
        <taxon>Saccharomycotina</taxon>
        <taxon>Saccharomycetes</taxon>
        <taxon>Saccharomycetales</taxon>
        <taxon>Saccharomycetaceae</taxon>
        <taxon>Saccharomyces</taxon>
    </lineage>
</organism>
<protein>
    <recommendedName>
        <fullName evidence="4">MMS22-like protein</fullName>
    </recommendedName>
</protein>
<dbReference type="GO" id="GO:0000724">
    <property type="term" value="P:double-strand break repair via homologous recombination"/>
    <property type="evidence" value="ECO:0007669"/>
    <property type="project" value="TreeGrafter"/>
</dbReference>
<feature type="region of interest" description="Disordered" evidence="1">
    <location>
        <begin position="127"/>
        <end position="191"/>
    </location>
</feature>
<reference evidence="2" key="1">
    <citation type="submission" date="2022-10" db="EMBL/GenBank/DDBJ databases">
        <authorList>
            <person name="Byrne P K."/>
        </authorList>
    </citation>
    <scope>NUCLEOTIDE SEQUENCE</scope>
    <source>
        <strain evidence="2">IFO1802</strain>
    </source>
</reference>
<dbReference type="InterPro" id="IPR013220">
    <property type="entry name" value="Mms22_budding_yeast"/>
</dbReference>
<dbReference type="GO" id="GO:0035361">
    <property type="term" value="C:Cul8-RING ubiquitin ligase complex"/>
    <property type="evidence" value="ECO:0007669"/>
    <property type="project" value="InterPro"/>
</dbReference>
<dbReference type="Proteomes" id="UP001162087">
    <property type="component" value="Chromosome 12"/>
</dbReference>
<sequence>MDVDEPNSAVISDSEAADEEIKIIYRPEFNEDYLWTEERIQEASRSPKFDPGSLGLNSIPEESSSFSVATSGQLTTGLRWSLRKRKAIQKMPYSLERIKHRQLLEGYDITGFDSISNQLILPENTSPVIKPKKVPSTNRSTKILNDQRNDTADSIEFNNDSNESHTSDSDEVIPRKRRRNSEYSDQSKAVQSDVFLDDNQDLCNMNSQNPRNDEVIFRGRVLNVKTGYRGVLPRVAWEKSLQRQRSSKIKKRNAELSNHKGVAKRRMHKSVRVEDEEQNLLNDLIAPDDELEADQDTSHDLYLRNPSVDRRASEKELKELQEYYESKYSEDERLSETSEFDFNEEYRNEPIYELEYDGPNCRIPRVSYEEQPIIYLNSQHSDSGISERYNISGEENQSIMSPDFAEEYNHGIIDKMLVKAKRKKSSPNFNGLDTKRKRVKKYSYNRKKHNKRPTSIAIKVGKWSVRKSNPVCSESSPTAYLKKNHAIDEYPFEALGFQSLEVDESSSNKASGKETKKKKKKKKEVLAYPSLSTEVEPRRKAVFNTVVEVPTNRYAFAGSNKRNVNAMHSMESEEEDINKEYQPIMAVLDSILSKKPFDPPNIIKIELPGKKYSLSKLNPAEIAASLRDVFRVIIDKGITDTELVHFNESLIGFLMHLDMPELFNLIGEFHREFRSKVNSLRKKAKPIHFFQLAACQLMFLEISRCNKISTASRLEMDAKLVDHIVSFFKLLSICYDSVTRNPMEYLYTSYYILSSIVDIIHKKEALWDSFQKHPFSPQISMLLVNIFPTKSCCWQVLKLDPEFQPLNLAFRFIKYCTETCKWNVTNYLILSLDRIFKRRRFSDFEEEFILSQNNKIIYPPTKQPMRQLMFNKYLHLLTLCELSSSNTQRVIPMSDISMNDSLSVLNNRLNLLIVLATHFDLNLEKRLQELTRPLYSKDYLDFHTADAVKKITTAIMQASLSFLEISRTKNHPFSGKFIASLFGNLILQRPSASRITENFLREFAPLVEKMKRKSVNMLKVLYTSLVAMSQDEAFETSSVLLLQVYLKSLDILGPTWVQNYLLQFIKSKAQENIRWIEYYCQVGKFLIDTGAFNWWTFFSYNSLDAPLNFQLAFYSLIVDSCDTDSFELLRKPLYCIASDLLLISKENAFYQFLSNLLKRGHIIVTDLKPASNENELLRLAFMFSKALQKNLYHDLLSSLLTSAKKHSDNGVLSKDFLRKYLEFLNKNCLTELRNNQLFISIRRELGVSNDEDEKCRFWNSFNESGDVLSKAAFVETGVVQACCASNEIGGYLENLSTLFNSGMLETPFKFFSNLLIAHIFENSPLFDIKIKNFLLYQFITLFNKVLRIRFEQVSPDEFCELCKLYRALCIECATDCTFSMNCDLTTSKDAFLSSVLRIADGFWEHSRLLELKMLDDNMNIPNQISHTNVQNSLSAIVVDIIKKNIGNIEASEPFKNFKNT</sequence>
<feature type="compositionally biased region" description="Polar residues" evidence="1">
    <location>
        <begin position="135"/>
        <end position="144"/>
    </location>
</feature>